<dbReference type="Gene3D" id="1.10.10.10">
    <property type="entry name" value="Winged helix-like DNA-binding domain superfamily/Winged helix DNA-binding domain"/>
    <property type="match status" value="2"/>
</dbReference>
<dbReference type="Gene3D" id="1.20.120.1810">
    <property type="match status" value="1"/>
</dbReference>
<sequence>MNTSSALRERETAVPRPRSSRGGGHHGNSKTDEAYYARTRELFAQLKSGETGPAEHEEIYRNLVDLHAPVVRRIARRYRNRGEPEEDLRQVVTVGLVQAIRDFKPDYGKEFISYALPMMTGEVKRHFRDRTWAIRVPRKYQEKRPELNRVTSSFAQEHGRSPTVAEIAERLEMSVDDTLELIDASSAYSALSLDVPYGAEEEDKTLGDTLGEEDHELENAADRASLRPALATLSPRDRRIVLLRFAGNKTQAEIAQIVGLSQMHVSRTLSASLAKLRKQLVPDV</sequence>
<organism evidence="9 10">
    <name type="scientific">Streptomonospora litoralis</name>
    <dbReference type="NCBI Taxonomy" id="2498135"/>
    <lineage>
        <taxon>Bacteria</taxon>
        <taxon>Bacillati</taxon>
        <taxon>Actinomycetota</taxon>
        <taxon>Actinomycetes</taxon>
        <taxon>Streptosporangiales</taxon>
        <taxon>Nocardiopsidaceae</taxon>
        <taxon>Streptomonospora</taxon>
    </lineage>
</organism>
<evidence type="ECO:0000256" key="4">
    <source>
        <dbReference type="ARBA" id="ARBA00023163"/>
    </source>
</evidence>
<keyword evidence="4" id="KW-0804">Transcription</keyword>
<keyword evidence="10" id="KW-1185">Reference proteome</keyword>
<name>A0A4V0ZJS5_9ACTN</name>
<dbReference type="PRINTS" id="PR00046">
    <property type="entry name" value="SIGMA70FCT"/>
</dbReference>
<dbReference type="InterPro" id="IPR007627">
    <property type="entry name" value="RNA_pol_sigma70_r2"/>
</dbReference>
<reference evidence="9 10" key="1">
    <citation type="submission" date="2019-02" db="EMBL/GenBank/DDBJ databases">
        <authorList>
            <person name="Khodamoradi S."/>
            <person name="Hahnke R.L."/>
            <person name="Kaempfer P."/>
            <person name="Schumann P."/>
            <person name="Rohde M."/>
            <person name="Steinert M."/>
            <person name="Luzhetskyy A."/>
            <person name="Wink J."/>
            <person name="Ruckert C."/>
        </authorList>
    </citation>
    <scope>NUCLEOTIDE SEQUENCE [LARGE SCALE GENOMIC DNA]</scope>
    <source>
        <strain evidence="9 10">M2</strain>
    </source>
</reference>
<dbReference type="OrthoDB" id="9804285at2"/>
<dbReference type="PANTHER" id="PTHR30385:SF4">
    <property type="entry name" value="RNA POLYMERASE SIGMA-E FACTOR"/>
    <property type="match status" value="1"/>
</dbReference>
<keyword evidence="1" id="KW-0805">Transcription regulation</keyword>
<dbReference type="NCBIfam" id="TIGR02937">
    <property type="entry name" value="sigma70-ECF"/>
    <property type="match status" value="1"/>
</dbReference>
<evidence type="ECO:0000259" key="7">
    <source>
        <dbReference type="Pfam" id="PF04542"/>
    </source>
</evidence>
<feature type="domain" description="RNA polymerase sigma-70 region 2" evidence="7">
    <location>
        <begin position="63"/>
        <end position="132"/>
    </location>
</feature>
<evidence type="ECO:0000256" key="1">
    <source>
        <dbReference type="ARBA" id="ARBA00023015"/>
    </source>
</evidence>
<dbReference type="EMBL" id="CP036455">
    <property type="protein sequence ID" value="QBI54502.1"/>
    <property type="molecule type" value="Genomic_DNA"/>
</dbReference>
<gene>
    <name evidence="9" type="primary">sigF2</name>
    <name evidence="9" type="ORF">EKD16_13600</name>
</gene>
<dbReference type="InterPro" id="IPR014284">
    <property type="entry name" value="RNA_pol_sigma-70_dom"/>
</dbReference>
<dbReference type="CDD" id="cd06171">
    <property type="entry name" value="Sigma70_r4"/>
    <property type="match status" value="1"/>
</dbReference>
<dbReference type="InterPro" id="IPR007630">
    <property type="entry name" value="RNA_pol_sigma70_r4"/>
</dbReference>
<dbReference type="Pfam" id="PF04542">
    <property type="entry name" value="Sigma70_r2"/>
    <property type="match status" value="1"/>
</dbReference>
<dbReference type="NCBIfam" id="TIGR02980">
    <property type="entry name" value="SigBFG"/>
    <property type="match status" value="1"/>
</dbReference>
<dbReference type="GO" id="GO:0003677">
    <property type="term" value="F:DNA binding"/>
    <property type="evidence" value="ECO:0007669"/>
    <property type="project" value="UniProtKB-KW"/>
</dbReference>
<feature type="domain" description="RNA polymerase sigma-70 region 4" evidence="8">
    <location>
        <begin position="229"/>
        <end position="278"/>
    </location>
</feature>
<dbReference type="KEGG" id="strr:EKD16_13600"/>
<dbReference type="InterPro" id="IPR036388">
    <property type="entry name" value="WH-like_DNA-bd_sf"/>
</dbReference>
<dbReference type="Pfam" id="PF04545">
    <property type="entry name" value="Sigma70_r4"/>
    <property type="match status" value="1"/>
</dbReference>
<dbReference type="InterPro" id="IPR007624">
    <property type="entry name" value="RNA_pol_sigma70_r3"/>
</dbReference>
<dbReference type="AlphaFoldDB" id="A0A4V0ZJS5"/>
<dbReference type="Proteomes" id="UP000292235">
    <property type="component" value="Chromosome"/>
</dbReference>
<evidence type="ECO:0000256" key="2">
    <source>
        <dbReference type="ARBA" id="ARBA00023082"/>
    </source>
</evidence>
<accession>A0A4V0ZJS5</accession>
<dbReference type="Pfam" id="PF04539">
    <property type="entry name" value="Sigma70_r3"/>
    <property type="match status" value="1"/>
</dbReference>
<dbReference type="InterPro" id="IPR013324">
    <property type="entry name" value="RNA_pol_sigma_r3/r4-like"/>
</dbReference>
<dbReference type="SUPFAM" id="SSF88659">
    <property type="entry name" value="Sigma3 and sigma4 domains of RNA polymerase sigma factors"/>
    <property type="match status" value="2"/>
</dbReference>
<evidence type="ECO:0000259" key="8">
    <source>
        <dbReference type="Pfam" id="PF04545"/>
    </source>
</evidence>
<evidence type="ECO:0000259" key="6">
    <source>
        <dbReference type="Pfam" id="PF04539"/>
    </source>
</evidence>
<dbReference type="InterPro" id="IPR000943">
    <property type="entry name" value="RNA_pol_sigma70"/>
</dbReference>
<dbReference type="PANTHER" id="PTHR30385">
    <property type="entry name" value="SIGMA FACTOR F FLAGELLAR"/>
    <property type="match status" value="1"/>
</dbReference>
<dbReference type="InterPro" id="IPR013325">
    <property type="entry name" value="RNA_pol_sigma_r2"/>
</dbReference>
<dbReference type="SUPFAM" id="SSF88946">
    <property type="entry name" value="Sigma2 domain of RNA polymerase sigma factors"/>
    <property type="match status" value="1"/>
</dbReference>
<dbReference type="InterPro" id="IPR014322">
    <property type="entry name" value="RNA_pol_sigma-B/F/G"/>
</dbReference>
<keyword evidence="3" id="KW-0238">DNA-binding</keyword>
<evidence type="ECO:0000256" key="5">
    <source>
        <dbReference type="SAM" id="MobiDB-lite"/>
    </source>
</evidence>
<feature type="region of interest" description="Disordered" evidence="5">
    <location>
        <begin position="1"/>
        <end position="34"/>
    </location>
</feature>
<keyword evidence="2" id="KW-0731">Sigma factor</keyword>
<protein>
    <submittedName>
        <fullName evidence="9">RNA polymerase sigma factor SigF</fullName>
    </submittedName>
</protein>
<evidence type="ECO:0000256" key="3">
    <source>
        <dbReference type="ARBA" id="ARBA00023125"/>
    </source>
</evidence>
<evidence type="ECO:0000313" key="10">
    <source>
        <dbReference type="Proteomes" id="UP000292235"/>
    </source>
</evidence>
<dbReference type="RefSeq" id="WP_131098668.1">
    <property type="nucleotide sequence ID" value="NZ_CP036455.1"/>
</dbReference>
<feature type="domain" description="RNA polymerase sigma-70 region 3" evidence="6">
    <location>
        <begin position="142"/>
        <end position="213"/>
    </location>
</feature>
<proteinExistence type="predicted"/>
<evidence type="ECO:0000313" key="9">
    <source>
        <dbReference type="EMBL" id="QBI54502.1"/>
    </source>
</evidence>
<dbReference type="GO" id="GO:0016987">
    <property type="term" value="F:sigma factor activity"/>
    <property type="evidence" value="ECO:0007669"/>
    <property type="project" value="UniProtKB-KW"/>
</dbReference>
<dbReference type="GO" id="GO:0006352">
    <property type="term" value="P:DNA-templated transcription initiation"/>
    <property type="evidence" value="ECO:0007669"/>
    <property type="project" value="InterPro"/>
</dbReference>